<dbReference type="PATRIC" id="fig|1637645.4.peg.1589"/>
<dbReference type="InterPro" id="IPR002716">
    <property type="entry name" value="PIN_dom"/>
</dbReference>
<evidence type="ECO:0000313" key="2">
    <source>
        <dbReference type="EMBL" id="KKD35589.1"/>
    </source>
</evidence>
<dbReference type="AlphaFoldDB" id="A0A0F5Y9R7"/>
<name>A0A0F5Y9R7_9CYAN</name>
<reference evidence="2 3" key="1">
    <citation type="submission" date="2015-06" db="EMBL/GenBank/DDBJ databases">
        <title>Draft genome assembly of filamentous brackish cyanobacterium Limnoraphis robusta strain CS-951.</title>
        <authorList>
            <person name="Willis A."/>
            <person name="Parks M."/>
            <person name="Burford M.A."/>
        </authorList>
    </citation>
    <scope>NUCLEOTIDE SEQUENCE [LARGE SCALE GENOMIC DNA]</scope>
    <source>
        <strain evidence="2 3">CS-951</strain>
    </source>
</reference>
<feature type="domain" description="PIN" evidence="1">
    <location>
        <begin position="14"/>
        <end position="135"/>
    </location>
</feature>
<accession>A0A0F5Y9R7</accession>
<dbReference type="OrthoDB" id="8907463at2"/>
<gene>
    <name evidence="2" type="ORF">WN50_24465</name>
</gene>
<evidence type="ECO:0000259" key="1">
    <source>
        <dbReference type="Pfam" id="PF01850"/>
    </source>
</evidence>
<organism evidence="2 3">
    <name type="scientific">Limnoraphis robusta CS-951</name>
    <dbReference type="NCBI Taxonomy" id="1637645"/>
    <lineage>
        <taxon>Bacteria</taxon>
        <taxon>Bacillati</taxon>
        <taxon>Cyanobacteriota</taxon>
        <taxon>Cyanophyceae</taxon>
        <taxon>Oscillatoriophycideae</taxon>
        <taxon>Oscillatoriales</taxon>
        <taxon>Sirenicapillariaceae</taxon>
        <taxon>Limnoraphis</taxon>
    </lineage>
</organism>
<dbReference type="RefSeq" id="WP_046281216.1">
    <property type="nucleotide sequence ID" value="NZ_LATL02000080.1"/>
</dbReference>
<dbReference type="CDD" id="cd09874">
    <property type="entry name" value="PIN_MT3492-like"/>
    <property type="match status" value="1"/>
</dbReference>
<dbReference type="Gene3D" id="3.40.50.1010">
    <property type="entry name" value="5'-nuclease"/>
    <property type="match status" value="1"/>
</dbReference>
<dbReference type="EMBL" id="LATL02000080">
    <property type="protein sequence ID" value="KKD35589.1"/>
    <property type="molecule type" value="Genomic_DNA"/>
</dbReference>
<sequence length="147" mass="16814">MEWIAQLQGKVVGLDTAPLIYFMERNPKYIEMMRLFFKSFDRGDFRLVTSTVTLLEVLVHPLRQRNTILAQEYREILLNQEGLTVVELTPDIAEKAAQLRATYNLRSPDAIQMATAICEGASFFLTNDARLPSLPELTVLVLENLRI</sequence>
<protein>
    <submittedName>
        <fullName evidence="2">Twitching motility protein PilT</fullName>
    </submittedName>
</protein>
<dbReference type="Proteomes" id="UP000033607">
    <property type="component" value="Unassembled WGS sequence"/>
</dbReference>
<dbReference type="SUPFAM" id="SSF88723">
    <property type="entry name" value="PIN domain-like"/>
    <property type="match status" value="1"/>
</dbReference>
<proteinExistence type="predicted"/>
<comment type="caution">
    <text evidence="2">The sequence shown here is derived from an EMBL/GenBank/DDBJ whole genome shotgun (WGS) entry which is preliminary data.</text>
</comment>
<dbReference type="InterPro" id="IPR029060">
    <property type="entry name" value="PIN-like_dom_sf"/>
</dbReference>
<evidence type="ECO:0000313" key="3">
    <source>
        <dbReference type="Proteomes" id="UP000033607"/>
    </source>
</evidence>
<dbReference type="Pfam" id="PF01850">
    <property type="entry name" value="PIN"/>
    <property type="match status" value="1"/>
</dbReference>